<dbReference type="InParanoid" id="W2RVQ9"/>
<sequence length="285" mass="30902">MVPSSTLSRISNPLVTSSQLLQYRSASTDTSHSTNFATYVLTHAAGILLRLPIEVIATAIVLLQRYQIAYSPTQTKSESEPSHLLSAAALYISSKLASIPTSPRSIVNVYAYLTRPASSPLLFVNATPPTDAPDPDKHAHYVSEGDLDRVRVKLFHAESLLLAGIGFDPQVSLPHPLALTYLSALGVASNQNLAKRVLEHLNGALLSPQWLYLTHQPNVLAVAAIYLAAKETEVKLVGGVNWWEVFDVGREELGFVVVGMGSLGGFAEDERSKWRQGVALDFGQM</sequence>
<dbReference type="GO" id="GO:0016538">
    <property type="term" value="F:cyclin-dependent protein serine/threonine kinase regulator activity"/>
    <property type="evidence" value="ECO:0007669"/>
    <property type="project" value="InterPro"/>
</dbReference>
<dbReference type="STRING" id="1220924.W2RVQ9"/>
<dbReference type="OrthoDB" id="10264655at2759"/>
<dbReference type="GeneID" id="19971996"/>
<organism evidence="1 2">
    <name type="scientific">Cyphellophora europaea (strain CBS 101466)</name>
    <name type="common">Phialophora europaea</name>
    <dbReference type="NCBI Taxonomy" id="1220924"/>
    <lineage>
        <taxon>Eukaryota</taxon>
        <taxon>Fungi</taxon>
        <taxon>Dikarya</taxon>
        <taxon>Ascomycota</taxon>
        <taxon>Pezizomycotina</taxon>
        <taxon>Eurotiomycetes</taxon>
        <taxon>Chaetothyriomycetidae</taxon>
        <taxon>Chaetothyriales</taxon>
        <taxon>Cyphellophoraceae</taxon>
        <taxon>Cyphellophora</taxon>
    </lineage>
</organism>
<dbReference type="EMBL" id="KB822720">
    <property type="protein sequence ID" value="ETN40380.1"/>
    <property type="molecule type" value="Genomic_DNA"/>
</dbReference>
<dbReference type="AlphaFoldDB" id="W2RVQ9"/>
<dbReference type="Proteomes" id="UP000030752">
    <property type="component" value="Unassembled WGS sequence"/>
</dbReference>
<protein>
    <recommendedName>
        <fullName evidence="3">Cyclin N-terminal domain-containing protein</fullName>
    </recommendedName>
</protein>
<accession>W2RVQ9</accession>
<evidence type="ECO:0008006" key="3">
    <source>
        <dbReference type="Google" id="ProtNLM"/>
    </source>
</evidence>
<dbReference type="RefSeq" id="XP_008717223.1">
    <property type="nucleotide sequence ID" value="XM_008719001.1"/>
</dbReference>
<dbReference type="Gene3D" id="1.10.472.10">
    <property type="entry name" value="Cyclin-like"/>
    <property type="match status" value="2"/>
</dbReference>
<dbReference type="GO" id="GO:0006357">
    <property type="term" value="P:regulation of transcription by RNA polymerase II"/>
    <property type="evidence" value="ECO:0007669"/>
    <property type="project" value="InterPro"/>
</dbReference>
<keyword evidence="2" id="KW-1185">Reference proteome</keyword>
<dbReference type="VEuPathDB" id="FungiDB:HMPREF1541_04657"/>
<dbReference type="InterPro" id="IPR043198">
    <property type="entry name" value="Cyclin/Ssn8"/>
</dbReference>
<dbReference type="eggNOG" id="KOG0835">
    <property type="taxonomic scope" value="Eukaryota"/>
</dbReference>
<proteinExistence type="predicted"/>
<evidence type="ECO:0000313" key="1">
    <source>
        <dbReference type="EMBL" id="ETN40380.1"/>
    </source>
</evidence>
<dbReference type="InterPro" id="IPR036915">
    <property type="entry name" value="Cyclin-like_sf"/>
</dbReference>
<dbReference type="SUPFAM" id="SSF47954">
    <property type="entry name" value="Cyclin-like"/>
    <property type="match status" value="2"/>
</dbReference>
<evidence type="ECO:0000313" key="2">
    <source>
        <dbReference type="Proteomes" id="UP000030752"/>
    </source>
</evidence>
<dbReference type="HOGENOM" id="CLU_022000_5_0_1"/>
<reference evidence="1 2" key="1">
    <citation type="submission" date="2013-03" db="EMBL/GenBank/DDBJ databases">
        <title>The Genome Sequence of Phialophora europaea CBS 101466.</title>
        <authorList>
            <consortium name="The Broad Institute Genomics Platform"/>
            <person name="Cuomo C."/>
            <person name="de Hoog S."/>
            <person name="Gorbushina A."/>
            <person name="Walker B."/>
            <person name="Young S.K."/>
            <person name="Zeng Q."/>
            <person name="Gargeya S."/>
            <person name="Fitzgerald M."/>
            <person name="Haas B."/>
            <person name="Abouelleil A."/>
            <person name="Allen A.W."/>
            <person name="Alvarado L."/>
            <person name="Arachchi H.M."/>
            <person name="Berlin A.M."/>
            <person name="Chapman S.B."/>
            <person name="Gainer-Dewar J."/>
            <person name="Goldberg J."/>
            <person name="Griggs A."/>
            <person name="Gujja S."/>
            <person name="Hansen M."/>
            <person name="Howarth C."/>
            <person name="Imamovic A."/>
            <person name="Ireland A."/>
            <person name="Larimer J."/>
            <person name="McCowan C."/>
            <person name="Murphy C."/>
            <person name="Pearson M."/>
            <person name="Poon T.W."/>
            <person name="Priest M."/>
            <person name="Roberts A."/>
            <person name="Saif S."/>
            <person name="Shea T."/>
            <person name="Sisk P."/>
            <person name="Sykes S."/>
            <person name="Wortman J."/>
            <person name="Nusbaum C."/>
            <person name="Birren B."/>
        </authorList>
    </citation>
    <scope>NUCLEOTIDE SEQUENCE [LARGE SCALE GENOMIC DNA]</scope>
    <source>
        <strain evidence="1 2">CBS 101466</strain>
    </source>
</reference>
<name>W2RVQ9_CYPE1</name>
<dbReference type="PANTHER" id="PTHR10026">
    <property type="entry name" value="CYCLIN"/>
    <property type="match status" value="1"/>
</dbReference>
<gene>
    <name evidence="1" type="ORF">HMPREF1541_04657</name>
</gene>